<keyword evidence="6" id="KW-0793">Thylakoid</keyword>
<dbReference type="SUPFAM" id="SSF52096">
    <property type="entry name" value="ClpP/crotonase"/>
    <property type="match status" value="1"/>
</dbReference>
<keyword evidence="5" id="KW-0720">Serine protease</keyword>
<protein>
    <recommendedName>
        <fullName evidence="9">C-terminal processing peptidase</fullName>
        <ecNumber evidence="9">3.4.21.102</ecNumber>
    </recommendedName>
</protein>
<comment type="subcellular location">
    <subcellularLocation>
        <location evidence="1">Plastid</location>
        <location evidence="1">Chloroplast thylakoid lumen</location>
    </subcellularLocation>
</comment>
<evidence type="ECO:0000313" key="11">
    <source>
        <dbReference type="EMBL" id="KMZ60132.1"/>
    </source>
</evidence>
<comment type="similarity">
    <text evidence="2">Belongs to the peptidase S41A family.</text>
</comment>
<reference evidence="12" key="1">
    <citation type="journal article" date="2016" name="Nature">
        <title>The genome of the seagrass Zostera marina reveals angiosperm adaptation to the sea.</title>
        <authorList>
            <person name="Olsen J.L."/>
            <person name="Rouze P."/>
            <person name="Verhelst B."/>
            <person name="Lin Y.-C."/>
            <person name="Bayer T."/>
            <person name="Collen J."/>
            <person name="Dattolo E."/>
            <person name="De Paoli E."/>
            <person name="Dittami S."/>
            <person name="Maumus F."/>
            <person name="Michel G."/>
            <person name="Kersting A."/>
            <person name="Lauritano C."/>
            <person name="Lohaus R."/>
            <person name="Toepel M."/>
            <person name="Tonon T."/>
            <person name="Vanneste K."/>
            <person name="Amirebrahimi M."/>
            <person name="Brakel J."/>
            <person name="Bostroem C."/>
            <person name="Chovatia M."/>
            <person name="Grimwood J."/>
            <person name="Jenkins J.W."/>
            <person name="Jueterbock A."/>
            <person name="Mraz A."/>
            <person name="Stam W.T."/>
            <person name="Tice H."/>
            <person name="Bornberg-Bauer E."/>
            <person name="Green P.J."/>
            <person name="Pearson G.A."/>
            <person name="Procaccini G."/>
            <person name="Duarte C.M."/>
            <person name="Schmutz J."/>
            <person name="Reusch T.B.H."/>
            <person name="Van de Peer Y."/>
        </authorList>
    </citation>
    <scope>NUCLEOTIDE SEQUENCE [LARGE SCALE GENOMIC DNA]</scope>
    <source>
        <strain evidence="12">cv. Finnish</strain>
    </source>
</reference>
<dbReference type="PANTHER" id="PTHR32060:SF22">
    <property type="entry name" value="CARBOXYL-TERMINAL-PROCESSING PEPTIDASE 3, CHLOROPLASTIC"/>
    <property type="match status" value="1"/>
</dbReference>
<dbReference type="FunFam" id="3.30.750.44:FF:000002">
    <property type="entry name" value="carboxyl-terminal-processing peptidase 2, chloroplastic"/>
    <property type="match status" value="1"/>
</dbReference>
<name>A0A0K9NVQ5_ZOSMR</name>
<dbReference type="Pfam" id="PF17820">
    <property type="entry name" value="PDZ_6"/>
    <property type="match status" value="1"/>
</dbReference>
<comment type="function">
    <text evidence="8">Protease involved in the C-terminal processing of the chloroplastic D1 protein of photosystem II. This proteolytic processing is necessary to allow the light-driven assembly of the tetranuclear manganese cluster, which is responsible for photosynthetic water oxidation.</text>
</comment>
<dbReference type="InterPro" id="IPR029045">
    <property type="entry name" value="ClpP/crotonase-like_dom_sf"/>
</dbReference>
<feature type="domain" description="PDZ" evidence="10">
    <location>
        <begin position="188"/>
        <end position="251"/>
    </location>
</feature>
<evidence type="ECO:0000256" key="7">
    <source>
        <dbReference type="ARBA" id="ARBA00051784"/>
    </source>
</evidence>
<evidence type="ECO:0000256" key="4">
    <source>
        <dbReference type="ARBA" id="ARBA00022801"/>
    </source>
</evidence>
<accession>A0A0K9NVQ5</accession>
<dbReference type="GO" id="GO:0006508">
    <property type="term" value="P:proteolysis"/>
    <property type="evidence" value="ECO:0007669"/>
    <property type="project" value="UniProtKB-KW"/>
</dbReference>
<dbReference type="Gene3D" id="3.90.226.10">
    <property type="entry name" value="2-enoyl-CoA Hydratase, Chain A, domain 1"/>
    <property type="match status" value="1"/>
</dbReference>
<dbReference type="PANTHER" id="PTHR32060">
    <property type="entry name" value="TAIL-SPECIFIC PROTEASE"/>
    <property type="match status" value="1"/>
</dbReference>
<evidence type="ECO:0000313" key="12">
    <source>
        <dbReference type="Proteomes" id="UP000036987"/>
    </source>
</evidence>
<comment type="caution">
    <text evidence="11">The sequence shown here is derived from an EMBL/GenBank/DDBJ whole genome shotgun (WGS) entry which is preliminary data.</text>
</comment>
<evidence type="ECO:0000256" key="6">
    <source>
        <dbReference type="ARBA" id="ARBA00023078"/>
    </source>
</evidence>
<dbReference type="EC" id="3.4.21.102" evidence="9"/>
<dbReference type="CDD" id="cd07560">
    <property type="entry name" value="Peptidase_S41_CPP"/>
    <property type="match status" value="1"/>
</dbReference>
<dbReference type="FunFam" id="2.30.42.10:FF:000063">
    <property type="entry name" value="Peptidase, S41 family"/>
    <property type="match status" value="1"/>
</dbReference>
<organism evidence="11 12">
    <name type="scientific">Zostera marina</name>
    <name type="common">Eelgrass</name>
    <dbReference type="NCBI Taxonomy" id="29655"/>
    <lineage>
        <taxon>Eukaryota</taxon>
        <taxon>Viridiplantae</taxon>
        <taxon>Streptophyta</taxon>
        <taxon>Embryophyta</taxon>
        <taxon>Tracheophyta</taxon>
        <taxon>Spermatophyta</taxon>
        <taxon>Magnoliopsida</taxon>
        <taxon>Liliopsida</taxon>
        <taxon>Zosteraceae</taxon>
        <taxon>Zostera</taxon>
    </lineage>
</organism>
<dbReference type="SMART" id="SM00245">
    <property type="entry name" value="TSPc"/>
    <property type="match status" value="1"/>
</dbReference>
<dbReference type="InterPro" id="IPR041489">
    <property type="entry name" value="PDZ_6"/>
</dbReference>
<evidence type="ECO:0000256" key="3">
    <source>
        <dbReference type="ARBA" id="ARBA00022670"/>
    </source>
</evidence>
<dbReference type="GO" id="GO:0004175">
    <property type="term" value="F:endopeptidase activity"/>
    <property type="evidence" value="ECO:0000318"/>
    <property type="project" value="GO_Central"/>
</dbReference>
<dbReference type="InterPro" id="IPR036034">
    <property type="entry name" value="PDZ_sf"/>
</dbReference>
<dbReference type="OMA" id="QMWLDGN"/>
<evidence type="ECO:0000256" key="5">
    <source>
        <dbReference type="ARBA" id="ARBA00022825"/>
    </source>
</evidence>
<keyword evidence="12" id="KW-1185">Reference proteome</keyword>
<dbReference type="AlphaFoldDB" id="A0A0K9NVQ5"/>
<dbReference type="Gene3D" id="3.30.750.44">
    <property type="match status" value="1"/>
</dbReference>
<dbReference type="GO" id="GO:0004252">
    <property type="term" value="F:serine-type endopeptidase activity"/>
    <property type="evidence" value="ECO:0007669"/>
    <property type="project" value="UniProtKB-EC"/>
</dbReference>
<evidence type="ECO:0000256" key="1">
    <source>
        <dbReference type="ARBA" id="ARBA00004456"/>
    </source>
</evidence>
<dbReference type="Pfam" id="PF03572">
    <property type="entry name" value="Peptidase_S41"/>
    <property type="match status" value="1"/>
</dbReference>
<proteinExistence type="inferred from homology"/>
<keyword evidence="4" id="KW-0378">Hydrolase</keyword>
<dbReference type="SMART" id="SM00228">
    <property type="entry name" value="PDZ"/>
    <property type="match status" value="1"/>
</dbReference>
<dbReference type="NCBIfam" id="TIGR00225">
    <property type="entry name" value="prc"/>
    <property type="match status" value="1"/>
</dbReference>
<dbReference type="CDD" id="cd06782">
    <property type="entry name" value="cpPDZ_CPP-like"/>
    <property type="match status" value="1"/>
</dbReference>
<dbReference type="Proteomes" id="UP000036987">
    <property type="component" value="Unassembled WGS sequence"/>
</dbReference>
<dbReference type="STRING" id="29655.A0A0K9NVQ5"/>
<gene>
    <name evidence="11" type="ORF">ZOSMA_605G00040</name>
</gene>
<dbReference type="PROSITE" id="PS50106">
    <property type="entry name" value="PDZ"/>
    <property type="match status" value="1"/>
</dbReference>
<evidence type="ECO:0000256" key="9">
    <source>
        <dbReference type="ARBA" id="ARBA00066637"/>
    </source>
</evidence>
<comment type="catalytic activity">
    <reaction evidence="7">
        <text>The enzyme shows specific recognition of a C-terminal tripeptide, Xaa-Yaa-Zaa, in which Xaa is preferably Ala or Leu, Yaa is preferably Ala or Tyr, and Zaa is preferably Ala, but then cleaves at a variable distance from the C-terminus. A typical cleavage is -Ala-Ala-|-Arg-Ala-Ala-Lys-Glu-Asn-Tyr-Ala-Leu-Ala-Ala.</text>
        <dbReference type="EC" id="3.4.21.102"/>
    </reaction>
</comment>
<dbReference type="Gene3D" id="2.30.42.10">
    <property type="match status" value="1"/>
</dbReference>
<keyword evidence="3 11" id="KW-0645">Protease</keyword>
<dbReference type="EMBL" id="LFYR01001635">
    <property type="protein sequence ID" value="KMZ60132.1"/>
    <property type="molecule type" value="Genomic_DNA"/>
</dbReference>
<dbReference type="InterPro" id="IPR001478">
    <property type="entry name" value="PDZ"/>
</dbReference>
<dbReference type="OrthoDB" id="43580at2759"/>
<dbReference type="SUPFAM" id="SSF50156">
    <property type="entry name" value="PDZ domain-like"/>
    <property type="match status" value="1"/>
</dbReference>
<evidence type="ECO:0000259" key="10">
    <source>
        <dbReference type="PROSITE" id="PS50106"/>
    </source>
</evidence>
<dbReference type="InterPro" id="IPR005151">
    <property type="entry name" value="Tail-specific_protease"/>
</dbReference>
<dbReference type="InterPro" id="IPR004447">
    <property type="entry name" value="Peptidase_S41A"/>
</dbReference>
<dbReference type="FunFam" id="3.90.226.10:FF:000023">
    <property type="entry name" value="Carboxyl-terminal processing protease"/>
    <property type="match status" value="1"/>
</dbReference>
<evidence type="ECO:0000256" key="2">
    <source>
        <dbReference type="ARBA" id="ARBA00009179"/>
    </source>
</evidence>
<evidence type="ECO:0000256" key="8">
    <source>
        <dbReference type="ARBA" id="ARBA00060065"/>
    </source>
</evidence>
<dbReference type="GO" id="GO:0009543">
    <property type="term" value="C:chloroplast thylakoid lumen"/>
    <property type="evidence" value="ECO:0007669"/>
    <property type="project" value="UniProtKB-SubCell"/>
</dbReference>
<sequence>MEALVIRSSLRFDSTIYTRCDLPYSDAVWRRVGSCRLRNSLPRRRKQAVMMGWSCKEENKLGFHYGGFIDKIGKRFFGVAATVAVVLAPQVATADSLTVAFPVSRAREVNAAQRALVEAWGLIRETFVDPTFNHQDWDLKLEQTMIEIFPLKTADAAYTKINGMLATLDDPFTRIINPREFQRFMIGSDGNLQGVGLYVNVDPSSGHLVVMSCIEGSPAYRAGIHAGNELIEIDGKSLVGIDAEVVAQMLRGNVGTTVKVKLDSLTELGNDLYPREVTLLREVINFSPVSRTIISRTTDGGRETKTGYVRLSAFSQTAAKDMETTVREMEEQGVHSYIMDLRNNPGGLVKAGLDIAQIWLDEGKIIVNTIDRQGKMLPITMDDGHALTHDPLVVLVNEQSASASEILAGALHDNGRAILVGRRTFGKGRMQSVTKLQDGSALFITVAKYLSPALHDIDKVGITPDVECTTNPLKEKNKNPSLEADSCIMVAEHELEKQ</sequence>